<dbReference type="PROSITE" id="PS00108">
    <property type="entry name" value="PROTEIN_KINASE_ST"/>
    <property type="match status" value="1"/>
</dbReference>
<gene>
    <name evidence="5" type="ORF">PROFUN_05909</name>
</gene>
<dbReference type="SMART" id="SM00220">
    <property type="entry name" value="S_TKc"/>
    <property type="match status" value="1"/>
</dbReference>
<feature type="domain" description="Protein kinase" evidence="4">
    <location>
        <begin position="908"/>
        <end position="1171"/>
    </location>
</feature>
<evidence type="ECO:0000256" key="1">
    <source>
        <dbReference type="ARBA" id="ARBA00022737"/>
    </source>
</evidence>
<dbReference type="AlphaFoldDB" id="A0A2P6N7K6"/>
<dbReference type="InterPro" id="IPR009091">
    <property type="entry name" value="RCC1/BLIP-II"/>
</dbReference>
<evidence type="ECO:0000313" key="6">
    <source>
        <dbReference type="Proteomes" id="UP000241769"/>
    </source>
</evidence>
<dbReference type="GO" id="GO:0004672">
    <property type="term" value="F:protein kinase activity"/>
    <property type="evidence" value="ECO:0007669"/>
    <property type="project" value="InterPro"/>
</dbReference>
<protein>
    <recommendedName>
        <fullName evidence="4">Protein kinase domain-containing protein</fullName>
    </recommendedName>
</protein>
<feature type="region of interest" description="Disordered" evidence="3">
    <location>
        <begin position="118"/>
        <end position="229"/>
    </location>
</feature>
<dbReference type="PANTHER" id="PTHR45622:SF58">
    <property type="entry name" value="REGULATOR OF CHROMOSOME CONDENSATION DOMAIN-CONTAINING PROTEIN"/>
    <property type="match status" value="1"/>
</dbReference>
<dbReference type="Gene3D" id="1.10.150.50">
    <property type="entry name" value="Transcription Factor, Ets-1"/>
    <property type="match status" value="1"/>
</dbReference>
<evidence type="ECO:0000313" key="5">
    <source>
        <dbReference type="EMBL" id="PRP79933.1"/>
    </source>
</evidence>
<dbReference type="PROSITE" id="PS50011">
    <property type="entry name" value="PROTEIN_KINASE_DOM"/>
    <property type="match status" value="1"/>
</dbReference>
<dbReference type="Gene3D" id="2.130.10.30">
    <property type="entry name" value="Regulator of chromosome condensation 1/beta-lactamase-inhibitor protein II"/>
    <property type="match status" value="1"/>
</dbReference>
<dbReference type="EMBL" id="MDYQ01000165">
    <property type="protein sequence ID" value="PRP79933.1"/>
    <property type="molecule type" value="Genomic_DNA"/>
</dbReference>
<organism evidence="5 6">
    <name type="scientific">Planoprotostelium fungivorum</name>
    <dbReference type="NCBI Taxonomy" id="1890364"/>
    <lineage>
        <taxon>Eukaryota</taxon>
        <taxon>Amoebozoa</taxon>
        <taxon>Evosea</taxon>
        <taxon>Variosea</taxon>
        <taxon>Cavosteliida</taxon>
        <taxon>Cavosteliaceae</taxon>
        <taxon>Planoprotostelium</taxon>
    </lineage>
</organism>
<feature type="repeat" description="RCC1" evidence="2">
    <location>
        <begin position="392"/>
        <end position="468"/>
    </location>
</feature>
<evidence type="ECO:0000256" key="2">
    <source>
        <dbReference type="PROSITE-ProRule" id="PRU00235"/>
    </source>
</evidence>
<dbReference type="InterPro" id="IPR008271">
    <property type="entry name" value="Ser/Thr_kinase_AS"/>
</dbReference>
<dbReference type="Proteomes" id="UP000241769">
    <property type="component" value="Unassembled WGS sequence"/>
</dbReference>
<dbReference type="Pfam" id="PF00069">
    <property type="entry name" value="Pkinase"/>
    <property type="match status" value="1"/>
</dbReference>
<dbReference type="STRING" id="1890364.A0A2P6N7K6"/>
<dbReference type="OrthoDB" id="31056at2759"/>
<accession>A0A2P6N7K6</accession>
<feature type="repeat" description="RCC1" evidence="2">
    <location>
        <begin position="594"/>
        <end position="651"/>
    </location>
</feature>
<proteinExistence type="predicted"/>
<name>A0A2P6N7K6_9EUKA</name>
<keyword evidence="1" id="KW-0677">Repeat</keyword>
<dbReference type="GO" id="GO:0005524">
    <property type="term" value="F:ATP binding"/>
    <property type="evidence" value="ECO:0007669"/>
    <property type="project" value="InterPro"/>
</dbReference>
<feature type="repeat" description="RCC1" evidence="2">
    <location>
        <begin position="469"/>
        <end position="533"/>
    </location>
</feature>
<dbReference type="PRINTS" id="PR00633">
    <property type="entry name" value="RCCNDNSATION"/>
</dbReference>
<dbReference type="SUPFAM" id="SSF56112">
    <property type="entry name" value="Protein kinase-like (PK-like)"/>
    <property type="match status" value="1"/>
</dbReference>
<dbReference type="InterPro" id="IPR051709">
    <property type="entry name" value="Ub-ligase/GTPase-reg"/>
</dbReference>
<comment type="caution">
    <text evidence="5">The sequence shown here is derived from an EMBL/GenBank/DDBJ whole genome shotgun (WGS) entry which is preliminary data.</text>
</comment>
<feature type="compositionally biased region" description="Polar residues" evidence="3">
    <location>
        <begin position="70"/>
        <end position="96"/>
    </location>
</feature>
<feature type="region of interest" description="Disordered" evidence="3">
    <location>
        <begin position="70"/>
        <end position="102"/>
    </location>
</feature>
<dbReference type="InParanoid" id="A0A2P6N7K6"/>
<dbReference type="Pfam" id="PF13540">
    <property type="entry name" value="RCC1_2"/>
    <property type="match status" value="1"/>
</dbReference>
<keyword evidence="6" id="KW-1185">Reference proteome</keyword>
<dbReference type="PROSITE" id="PS00626">
    <property type="entry name" value="RCC1_2"/>
    <property type="match status" value="2"/>
</dbReference>
<feature type="repeat" description="RCC1" evidence="2">
    <location>
        <begin position="534"/>
        <end position="593"/>
    </location>
</feature>
<reference evidence="5 6" key="1">
    <citation type="journal article" date="2018" name="Genome Biol. Evol.">
        <title>Multiple Roots of Fruiting Body Formation in Amoebozoa.</title>
        <authorList>
            <person name="Hillmann F."/>
            <person name="Forbes G."/>
            <person name="Novohradska S."/>
            <person name="Ferling I."/>
            <person name="Riege K."/>
            <person name="Groth M."/>
            <person name="Westermann M."/>
            <person name="Marz M."/>
            <person name="Spaller T."/>
            <person name="Winckler T."/>
            <person name="Schaap P."/>
            <person name="Glockner G."/>
        </authorList>
    </citation>
    <scope>NUCLEOTIDE SEQUENCE [LARGE SCALE GENOMIC DNA]</scope>
    <source>
        <strain evidence="5 6">Jena</strain>
    </source>
</reference>
<dbReference type="SUPFAM" id="SSF50985">
    <property type="entry name" value="RCC1/BLIP-II"/>
    <property type="match status" value="1"/>
</dbReference>
<feature type="compositionally biased region" description="Polar residues" evidence="3">
    <location>
        <begin position="211"/>
        <end position="224"/>
    </location>
</feature>
<dbReference type="InterPro" id="IPR011009">
    <property type="entry name" value="Kinase-like_dom_sf"/>
</dbReference>
<evidence type="ECO:0000256" key="3">
    <source>
        <dbReference type="SAM" id="MobiDB-lite"/>
    </source>
</evidence>
<dbReference type="InterPro" id="IPR000408">
    <property type="entry name" value="Reg_chr_condens"/>
</dbReference>
<feature type="compositionally biased region" description="Low complexity" evidence="3">
    <location>
        <begin position="122"/>
        <end position="142"/>
    </location>
</feature>
<dbReference type="InterPro" id="IPR013761">
    <property type="entry name" value="SAM/pointed_sf"/>
</dbReference>
<evidence type="ECO:0000259" key="4">
    <source>
        <dbReference type="PROSITE" id="PS50011"/>
    </source>
</evidence>
<dbReference type="InterPro" id="IPR000719">
    <property type="entry name" value="Prot_kinase_dom"/>
</dbReference>
<sequence>MNTDLREWLSQHALLIGPILDATLQIFEAEEILEPADVISLNAQEMEAIGIKLGTRKKILEGISRFKEYSSSGEGAQGTPQPQLSHSISSHNSPLNSDADVPSRIQDLPYQVPTLKVPLAASPDHSPRVSPRVSPRSSSNDVPNEEDAKSPSHWTRSTVALPVREATNYPLHTRSPVSITREDFTEERKLGSLNGSEGIRKMSLNDDTVESPPTSIHSASSKSEPVSLRSESVVEPIGRNERVHGVNLLGCFYDDHSQSMSSYEAHLEKKKNEPDKKNRETFLKSLSSSPMVAAGGDLWSMGGIFTGVTTADCGDNTISAVDGETKRRQELTETANTGRMITVGSREISPIVLGSSQPLNQSVFEFTPATEFDRFERASSGPFHSVAVCSNGKVHSWGYNINCSIIGINGEENKKRLQIEHNYEIAGQLGRGKGYFKEPGPVKIPLPSGVHLASISCGGVHTGAVLTDGSVYMWGLNHEGQLGLENSMVKNSKTGRSKLRTVFKKPTLLISLKSQVITQIACGGHHTIAVNNAGMLFGWGYNNHGQLGQGGTIPTSTSNLTQFCVHSPTIIPLVKMVKNVAAGTTHSMSLFTDGTLFSWGSNTTGELGRRTKKQNEPGEVLFPTAGSIDNVAPVIVQISAGSGTSACVSDNGRAYVWGRLSGEKMASHQLIPRLLSSKQAQRLFFTNVSCGYSHYCLLDDHQYTSSLQFMQSVMDEDNRFLDTEVRDKMAEIPLKLLRNIQDRAIQRRIEKNIEAPWLTCDVVETPSFRLERETTTSYVDAEITNPSAINANVRTMTIQATSHTVDVNPSVFQLKAHKSQRVRITINCAPGAVTESSFQVISFIAESVGRSKTSGKYFFSYNVTPNYIPSSLMSKRNTMQSSSNSAPSDRLNVRNLKNEQSSYDFDTVEIFEKLGTGGSGASVYRCSLQGFTCAVKILNLQDALPETQSAFLDEVLLIETLYHDNIVRYLGHDLKDNKVRLFMEYYPFSLHSVIQKRRGVPFPYKQITKCCLSVAKGLAYLHFGEKPIVHRDLKSGNVLVALDEQDCIKLVKITDFDTSRVITEENNPSTVAGTPAFIAPEVYNKSKGYSVQSDIWSFGMLIVELLTLKTPYHHMNQIDIPDAIMRGIMPPVPTITDHSLEPIIQIMNRCLSMDPLQRPNSKQLVTEFAFL</sequence>
<feature type="compositionally biased region" description="Basic and acidic residues" evidence="3">
    <location>
        <begin position="180"/>
        <end position="190"/>
    </location>
</feature>
<dbReference type="Gene3D" id="1.10.510.10">
    <property type="entry name" value="Transferase(Phosphotransferase) domain 1"/>
    <property type="match status" value="1"/>
</dbReference>
<dbReference type="PROSITE" id="PS50012">
    <property type="entry name" value="RCC1_3"/>
    <property type="match status" value="4"/>
</dbReference>
<dbReference type="Pfam" id="PF00415">
    <property type="entry name" value="RCC1"/>
    <property type="match status" value="3"/>
</dbReference>
<dbReference type="PANTHER" id="PTHR45622">
    <property type="entry name" value="UBIQUITIN-PROTEIN LIGASE E3A-RELATED"/>
    <property type="match status" value="1"/>
</dbReference>